<feature type="domain" description="Alpha-L-rhamnosidase six-hairpin glycosidase" evidence="7">
    <location>
        <begin position="449"/>
        <end position="794"/>
    </location>
</feature>
<evidence type="ECO:0000259" key="7">
    <source>
        <dbReference type="Pfam" id="PF17389"/>
    </source>
</evidence>
<dbReference type="EMBL" id="JAVDUU010000001">
    <property type="protein sequence ID" value="MDR6940680.1"/>
    <property type="molecule type" value="Genomic_DNA"/>
</dbReference>
<feature type="signal peptide" evidence="4">
    <location>
        <begin position="1"/>
        <end position="18"/>
    </location>
</feature>
<accession>A0ABU1T755</accession>
<dbReference type="Pfam" id="PF25788">
    <property type="entry name" value="Ig_Rha78A_N"/>
    <property type="match status" value="1"/>
</dbReference>
<evidence type="ECO:0000256" key="3">
    <source>
        <dbReference type="ARBA" id="ARBA00022801"/>
    </source>
</evidence>
<dbReference type="Gene3D" id="2.60.40.10">
    <property type="entry name" value="Immunoglobulins"/>
    <property type="match status" value="1"/>
</dbReference>
<keyword evidence="9" id="KW-0326">Glycosidase</keyword>
<dbReference type="PANTHER" id="PTHR33307">
    <property type="entry name" value="ALPHA-RHAMNOSIDASE (EUROFUNG)"/>
    <property type="match status" value="1"/>
</dbReference>
<dbReference type="Pfam" id="PF17390">
    <property type="entry name" value="Bac_rhamnosid_C"/>
    <property type="match status" value="1"/>
</dbReference>
<comment type="caution">
    <text evidence="9">The sequence shown here is derived from an EMBL/GenBank/DDBJ whole genome shotgun (WGS) entry which is preliminary data.</text>
</comment>
<dbReference type="InterPro" id="IPR035396">
    <property type="entry name" value="Bac_rhamnosid6H"/>
</dbReference>
<sequence>MKPLFLYFLFILPVMCMAQNPVAEGLTCEYMVNPVGIDMVHPRLSWKISTTQRNTLQQAYNIRVSMGIPFASAKTVWNTGKVSSDSSIMVTYKGPALKPATRYYWQVKVWDNQHHASTWSKPAYFETGMLSPADWTANWVQPREEPQRKMPALMLRKQFAVHKKIISARAYATAHGLYELYLNGKRVGDQVLTPGWTEYKKRLQYQVYDITPLLQQGDNVIGAMIGDGWFRGTIGYANQWGFWGKKQALLCQLQITYADGTVQRVNSDGSWKSTLNGPITGNGIYDGETYDARKEIPGWCNKAFNDTGWATVDTATFDNKLLVGVESVPVRKIQELKPIAIFKSPKGTQIIDFGQNLTGWVRLKVNGHAGQTINIRHAEVLDKFGEFYTANLRSATAAINYTLRGGGTEVFEPHFTFMGFRYIAVSGFPGDLTPENFTAVVVHSDMPVTGTFTCSDTMINKLQHNILWGQKGNFLDIPTDCPQRDERLGWTGDAQVFSRTAAFNMQVAPFLAKWMKDVAADQFPDGGVPFVVPDILQTNQATSAGWGDVAVIVPWTMYQVYADKNILQTQYTSMKAYVDCIVRRAGSKYIWHGGSLFGDWLFYRPGIYDFSEPNGYTNPDLIATAFYAYSSKLLSQAAGVLGNTADEKKYADIYAEIKKAFVHNYITPTGRIFADSQTGYVLALKFGLVPDSLKAKAASYLVDDIRSRKNHLSTGFLGTPYLCQVLSQNGYSNVAYDLLLQKSYPSWLYPVKMGATTIWERWDGIKTDSTFQDKSMNSFNHYSYGAVGDWMYQQMAGLQIGKPGYKHVIIKPEPNPKFTFAKVTFETMYGQAQSGWEVKDGNMQVHVKIPPNTTADVTLPQASSGVKVDGQPVTANNLHSNDDGVTVNVGSGEYTFSYPWVEIKEKKALTTAK</sequence>
<dbReference type="Pfam" id="PF05592">
    <property type="entry name" value="Bac_rhamnosid"/>
    <property type="match status" value="1"/>
</dbReference>
<dbReference type="Gene3D" id="1.50.10.10">
    <property type="match status" value="1"/>
</dbReference>
<dbReference type="InterPro" id="IPR016007">
    <property type="entry name" value="Alpha_rhamnosid"/>
</dbReference>
<feature type="domain" description="Alpha-L-rhamnosidase C-terminal" evidence="8">
    <location>
        <begin position="797"/>
        <end position="867"/>
    </location>
</feature>
<evidence type="ECO:0000259" key="5">
    <source>
        <dbReference type="Pfam" id="PF05592"/>
    </source>
</evidence>
<evidence type="ECO:0000259" key="6">
    <source>
        <dbReference type="Pfam" id="PF08531"/>
    </source>
</evidence>
<dbReference type="InterPro" id="IPR013737">
    <property type="entry name" value="Bac_rhamnosid_N"/>
</dbReference>
<proteinExistence type="predicted"/>
<dbReference type="InterPro" id="IPR012341">
    <property type="entry name" value="6hp_glycosidase-like_sf"/>
</dbReference>
<dbReference type="PIRSF" id="PIRSF010631">
    <property type="entry name" value="A-rhamnsds"/>
    <property type="match status" value="1"/>
</dbReference>
<dbReference type="RefSeq" id="WP_310091586.1">
    <property type="nucleotide sequence ID" value="NZ_JAVDUU010000001.1"/>
</dbReference>
<reference evidence="9 10" key="1">
    <citation type="submission" date="2023-07" db="EMBL/GenBank/DDBJ databases">
        <title>Sorghum-associated microbial communities from plants grown in Nebraska, USA.</title>
        <authorList>
            <person name="Schachtman D."/>
        </authorList>
    </citation>
    <scope>NUCLEOTIDE SEQUENCE [LARGE SCALE GENOMIC DNA]</scope>
    <source>
        <strain evidence="9 10">3262</strain>
    </source>
</reference>
<organism evidence="9 10">
    <name type="scientific">Mucilaginibacter pocheonensis</name>
    <dbReference type="NCBI Taxonomy" id="398050"/>
    <lineage>
        <taxon>Bacteria</taxon>
        <taxon>Pseudomonadati</taxon>
        <taxon>Bacteroidota</taxon>
        <taxon>Sphingobacteriia</taxon>
        <taxon>Sphingobacteriales</taxon>
        <taxon>Sphingobacteriaceae</taxon>
        <taxon>Mucilaginibacter</taxon>
    </lineage>
</organism>
<feature type="domain" description="Bacterial alpha-L-rhamnosidase N-terminal" evidence="6">
    <location>
        <begin position="163"/>
        <end position="333"/>
    </location>
</feature>
<evidence type="ECO:0000256" key="1">
    <source>
        <dbReference type="ARBA" id="ARBA00001445"/>
    </source>
</evidence>
<comment type="catalytic activity">
    <reaction evidence="1">
        <text>Hydrolysis of terminal non-reducing alpha-L-rhamnose residues in alpha-L-rhamnosides.</text>
        <dbReference type="EC" id="3.2.1.40"/>
    </reaction>
</comment>
<dbReference type="SUPFAM" id="SSF48208">
    <property type="entry name" value="Six-hairpin glycosidases"/>
    <property type="match status" value="1"/>
</dbReference>
<name>A0ABU1T755_9SPHI</name>
<evidence type="ECO:0000313" key="10">
    <source>
        <dbReference type="Proteomes" id="UP001247620"/>
    </source>
</evidence>
<feature type="domain" description="Alpha-L-rhamnosidase concanavalin-like" evidence="5">
    <location>
        <begin position="343"/>
        <end position="443"/>
    </location>
</feature>
<dbReference type="Proteomes" id="UP001247620">
    <property type="component" value="Unassembled WGS sequence"/>
</dbReference>
<dbReference type="PANTHER" id="PTHR33307:SF6">
    <property type="entry name" value="ALPHA-RHAMNOSIDASE (EUROFUNG)-RELATED"/>
    <property type="match status" value="1"/>
</dbReference>
<feature type="chain" id="PRO_5046589237" description="alpha-L-rhamnosidase" evidence="4">
    <location>
        <begin position="19"/>
        <end position="913"/>
    </location>
</feature>
<dbReference type="Pfam" id="PF08531">
    <property type="entry name" value="Bac_rhamnosid_N"/>
    <property type="match status" value="1"/>
</dbReference>
<keyword evidence="4" id="KW-0732">Signal</keyword>
<evidence type="ECO:0000256" key="4">
    <source>
        <dbReference type="SAM" id="SignalP"/>
    </source>
</evidence>
<dbReference type="Gene3D" id="2.60.420.10">
    <property type="entry name" value="Maltose phosphorylase, domain 3"/>
    <property type="match status" value="1"/>
</dbReference>
<dbReference type="InterPro" id="IPR013783">
    <property type="entry name" value="Ig-like_fold"/>
</dbReference>
<dbReference type="EC" id="3.2.1.40" evidence="2"/>
<keyword evidence="3 9" id="KW-0378">Hydrolase</keyword>
<dbReference type="Gene3D" id="2.60.120.260">
    <property type="entry name" value="Galactose-binding domain-like"/>
    <property type="match status" value="2"/>
</dbReference>
<dbReference type="InterPro" id="IPR035398">
    <property type="entry name" value="Bac_rhamnosid_C"/>
</dbReference>
<dbReference type="InterPro" id="IPR008902">
    <property type="entry name" value="Rhamnosid_concanavalin"/>
</dbReference>
<dbReference type="InterPro" id="IPR008928">
    <property type="entry name" value="6-hairpin_glycosidase_sf"/>
</dbReference>
<evidence type="ECO:0000259" key="8">
    <source>
        <dbReference type="Pfam" id="PF17390"/>
    </source>
</evidence>
<protein>
    <recommendedName>
        <fullName evidence="2">alpha-L-rhamnosidase</fullName>
        <ecNumber evidence="2">3.2.1.40</ecNumber>
    </recommendedName>
</protein>
<evidence type="ECO:0000256" key="2">
    <source>
        <dbReference type="ARBA" id="ARBA00012652"/>
    </source>
</evidence>
<dbReference type="Pfam" id="PF17389">
    <property type="entry name" value="Bac_rhamnosid6H"/>
    <property type="match status" value="1"/>
</dbReference>
<gene>
    <name evidence="9" type="ORF">J2W55_000508</name>
</gene>
<keyword evidence="10" id="KW-1185">Reference proteome</keyword>
<dbReference type="GO" id="GO:0030596">
    <property type="term" value="F:alpha-L-rhamnosidase activity"/>
    <property type="evidence" value="ECO:0007669"/>
    <property type="project" value="UniProtKB-EC"/>
</dbReference>
<evidence type="ECO:0000313" key="9">
    <source>
        <dbReference type="EMBL" id="MDR6940680.1"/>
    </source>
</evidence>